<dbReference type="PANTHER" id="PTHR36503">
    <property type="entry name" value="BLR2520 PROTEIN"/>
    <property type="match status" value="1"/>
</dbReference>
<dbReference type="InterPro" id="IPR004360">
    <property type="entry name" value="Glyas_Fos-R_dOase_dom"/>
</dbReference>
<dbReference type="Proteomes" id="UP000661112">
    <property type="component" value="Unassembled WGS sequence"/>
</dbReference>
<accession>A0ABR8D8Q2</accession>
<dbReference type="CDD" id="cd06587">
    <property type="entry name" value="VOC"/>
    <property type="match status" value="1"/>
</dbReference>
<evidence type="ECO:0000259" key="1">
    <source>
        <dbReference type="PROSITE" id="PS51819"/>
    </source>
</evidence>
<dbReference type="PANTHER" id="PTHR36503:SF3">
    <property type="entry name" value="BLR0126 PROTEIN"/>
    <property type="match status" value="1"/>
</dbReference>
<evidence type="ECO:0000313" key="3">
    <source>
        <dbReference type="Proteomes" id="UP000661112"/>
    </source>
</evidence>
<organism evidence="2 3">
    <name type="scientific">Anabaena azotica FACHB-119</name>
    <dbReference type="NCBI Taxonomy" id="947527"/>
    <lineage>
        <taxon>Bacteria</taxon>
        <taxon>Bacillati</taxon>
        <taxon>Cyanobacteriota</taxon>
        <taxon>Cyanophyceae</taxon>
        <taxon>Nostocales</taxon>
        <taxon>Nostocaceae</taxon>
        <taxon>Anabaena</taxon>
        <taxon>Anabaena azotica</taxon>
    </lineage>
</organism>
<evidence type="ECO:0000313" key="2">
    <source>
        <dbReference type="EMBL" id="MBD2503484.1"/>
    </source>
</evidence>
<reference evidence="2 3" key="1">
    <citation type="journal article" date="2020" name="ISME J.">
        <title>Comparative genomics reveals insights into cyanobacterial evolution and habitat adaptation.</title>
        <authorList>
            <person name="Chen M.Y."/>
            <person name="Teng W.K."/>
            <person name="Zhao L."/>
            <person name="Hu C.X."/>
            <person name="Zhou Y.K."/>
            <person name="Han B.P."/>
            <person name="Song L.R."/>
            <person name="Shu W.S."/>
        </authorList>
    </citation>
    <scope>NUCLEOTIDE SEQUENCE [LARGE SCALE GENOMIC DNA]</scope>
    <source>
        <strain evidence="2 3">FACHB-119</strain>
    </source>
</reference>
<sequence>MCSRPLIEQQITFLYTNDLTTSARFYEEKLGWELWLDQGSCRIYGVCGSAYLGLCQTSGTSAPPSEGKSGVIFTLVTQQVDEWYEYLKKLGVEFEKPPTYNEKYKIYHCFLRDPNGYLIEIQRFD</sequence>
<dbReference type="PROSITE" id="PS51819">
    <property type="entry name" value="VOC"/>
    <property type="match status" value="1"/>
</dbReference>
<dbReference type="Gene3D" id="3.10.180.10">
    <property type="entry name" value="2,3-Dihydroxybiphenyl 1,2-Dioxygenase, domain 1"/>
    <property type="match status" value="1"/>
</dbReference>
<dbReference type="InterPro" id="IPR037523">
    <property type="entry name" value="VOC_core"/>
</dbReference>
<feature type="domain" description="VOC" evidence="1">
    <location>
        <begin position="7"/>
        <end position="124"/>
    </location>
</feature>
<keyword evidence="3" id="KW-1185">Reference proteome</keyword>
<dbReference type="Pfam" id="PF00903">
    <property type="entry name" value="Glyoxalase"/>
    <property type="match status" value="1"/>
</dbReference>
<gene>
    <name evidence="2" type="ORF">H6G83_23240</name>
</gene>
<proteinExistence type="predicted"/>
<dbReference type="SUPFAM" id="SSF54593">
    <property type="entry name" value="Glyoxalase/Bleomycin resistance protein/Dihydroxybiphenyl dioxygenase"/>
    <property type="match status" value="1"/>
</dbReference>
<protein>
    <submittedName>
        <fullName evidence="2">VOC family protein</fullName>
    </submittedName>
</protein>
<comment type="caution">
    <text evidence="2">The sequence shown here is derived from an EMBL/GenBank/DDBJ whole genome shotgun (WGS) entry which is preliminary data.</text>
</comment>
<name>A0ABR8D8Q2_9NOST</name>
<dbReference type="InterPro" id="IPR029068">
    <property type="entry name" value="Glyas_Bleomycin-R_OHBP_Dase"/>
</dbReference>
<dbReference type="RefSeq" id="WP_190476344.1">
    <property type="nucleotide sequence ID" value="NZ_JACJSG010000036.1"/>
</dbReference>
<dbReference type="EMBL" id="JACJSG010000036">
    <property type="protein sequence ID" value="MBD2503484.1"/>
    <property type="molecule type" value="Genomic_DNA"/>
</dbReference>